<keyword evidence="1" id="KW-0812">Transmembrane</keyword>
<dbReference type="AlphaFoldDB" id="A0A2M8PI87"/>
<feature type="transmembrane region" description="Helical" evidence="1">
    <location>
        <begin position="114"/>
        <end position="132"/>
    </location>
</feature>
<evidence type="ECO:0000313" key="4">
    <source>
        <dbReference type="Proteomes" id="UP000228947"/>
    </source>
</evidence>
<gene>
    <name evidence="2" type="ORF">CUN49_01230</name>
    <name evidence="3" type="ORF">CUN50_04680</name>
</gene>
<protein>
    <recommendedName>
        <fullName evidence="6">DUF3267 domain-containing protein</fullName>
    </recommendedName>
</protein>
<dbReference type="EMBL" id="PGTM01000008">
    <property type="protein sequence ID" value="PJF37257.1"/>
    <property type="molecule type" value="Genomic_DNA"/>
</dbReference>
<evidence type="ECO:0000313" key="3">
    <source>
        <dbReference type="EMBL" id="PJF42298.1"/>
    </source>
</evidence>
<comment type="caution">
    <text evidence="2">The sequence shown here is derived from an EMBL/GenBank/DDBJ whole genome shotgun (WGS) entry which is preliminary data.</text>
</comment>
<reference evidence="4 5" key="1">
    <citation type="submission" date="2017-11" db="EMBL/GenBank/DDBJ databases">
        <title>Evolution of Phototrophy in the Chloroflexi Phylum Driven by Horizontal Gene Transfer.</title>
        <authorList>
            <person name="Ward L.M."/>
            <person name="Hemp J."/>
            <person name="Shih P.M."/>
            <person name="Mcglynn S.E."/>
            <person name="Fischer W."/>
        </authorList>
    </citation>
    <scope>NUCLEOTIDE SEQUENCE [LARGE SCALE GENOMIC DNA]</scope>
    <source>
        <strain evidence="3">CP1_1M</strain>
        <strain evidence="2">JP3_13</strain>
    </source>
</reference>
<keyword evidence="1" id="KW-0472">Membrane</keyword>
<feature type="transmembrane region" description="Helical" evidence="1">
    <location>
        <begin position="72"/>
        <end position="94"/>
    </location>
</feature>
<sequence length="250" mass="27342">MSYLLNNIAVRLTMPLIIANSSSMHPLSASRSCARITYRSAFMDALPRFAALHFLPDSYQLVRRITLESQRLFVLLNVVGLAMLAIAILAYQLFYNFLRELGLAQGANPLAGASSLLLAVLSLLAILIMLSLHELIHGIAFQLFGARPRYGFSLEKGVAFAAADRYYLTRDAYLIVGLAPLVVITLLTGALMTVTSGETNQLVALIGAANIGGSVGDLWFFSICRRYQPDLLVRDFGEGAELYARSYSTL</sequence>
<evidence type="ECO:0000313" key="5">
    <source>
        <dbReference type="Proteomes" id="UP000229681"/>
    </source>
</evidence>
<feature type="transmembrane region" description="Helical" evidence="1">
    <location>
        <begin position="202"/>
        <end position="224"/>
    </location>
</feature>
<dbReference type="EMBL" id="PGTL01000023">
    <property type="protein sequence ID" value="PJF42298.1"/>
    <property type="molecule type" value="Genomic_DNA"/>
</dbReference>
<keyword evidence="1" id="KW-1133">Transmembrane helix</keyword>
<dbReference type="Proteomes" id="UP000229681">
    <property type="component" value="Unassembled WGS sequence"/>
</dbReference>
<name>A0A2M8PI87_9CHLR</name>
<accession>A0A2M8PI87</accession>
<evidence type="ECO:0000313" key="2">
    <source>
        <dbReference type="EMBL" id="PJF37257.1"/>
    </source>
</evidence>
<dbReference type="InterPro" id="IPR021683">
    <property type="entry name" value="DUF3267"/>
</dbReference>
<organism evidence="2 5">
    <name type="scientific">Candidatus Thermofonsia Clade 1 bacterium</name>
    <dbReference type="NCBI Taxonomy" id="2364210"/>
    <lineage>
        <taxon>Bacteria</taxon>
        <taxon>Bacillati</taxon>
        <taxon>Chloroflexota</taxon>
        <taxon>Candidatus Thermofontia</taxon>
        <taxon>Candidatus Thermofonsia Clade 1</taxon>
    </lineage>
</organism>
<proteinExistence type="predicted"/>
<evidence type="ECO:0008006" key="6">
    <source>
        <dbReference type="Google" id="ProtNLM"/>
    </source>
</evidence>
<dbReference type="Proteomes" id="UP000228947">
    <property type="component" value="Unassembled WGS sequence"/>
</dbReference>
<evidence type="ECO:0000256" key="1">
    <source>
        <dbReference type="SAM" id="Phobius"/>
    </source>
</evidence>
<dbReference type="Pfam" id="PF11667">
    <property type="entry name" value="DUF3267"/>
    <property type="match status" value="1"/>
</dbReference>
<feature type="transmembrane region" description="Helical" evidence="1">
    <location>
        <begin position="172"/>
        <end position="196"/>
    </location>
</feature>